<dbReference type="GO" id="GO:0051539">
    <property type="term" value="F:4 iron, 4 sulfur cluster binding"/>
    <property type="evidence" value="ECO:0007669"/>
    <property type="project" value="UniProtKB-KW"/>
</dbReference>
<organism evidence="8 9">
    <name type="scientific">Porphyromonas uenonis 60-3</name>
    <dbReference type="NCBI Taxonomy" id="596327"/>
    <lineage>
        <taxon>Bacteria</taxon>
        <taxon>Pseudomonadati</taxon>
        <taxon>Bacteroidota</taxon>
        <taxon>Bacteroidia</taxon>
        <taxon>Bacteroidales</taxon>
        <taxon>Porphyromonadaceae</taxon>
        <taxon>Porphyromonas</taxon>
    </lineage>
</organism>
<keyword evidence="9" id="KW-1185">Reference proteome</keyword>
<dbReference type="AlphaFoldDB" id="C2MAH9"/>
<dbReference type="NCBIfam" id="TIGR00722">
    <property type="entry name" value="ttdA_fumA_fumB"/>
    <property type="match status" value="1"/>
</dbReference>
<dbReference type="NCBIfam" id="NF004885">
    <property type="entry name" value="PRK06246.1"/>
    <property type="match status" value="1"/>
</dbReference>
<dbReference type="Proteomes" id="UP000003303">
    <property type="component" value="Unassembled WGS sequence"/>
</dbReference>
<sequence>MRTISSTAITDLVEKLCIEACVNLSPDIEAAMQQGAKQDRSPLARNVLNTIIENVHIARSERAPMCQDTGMTVIFVDMGQDLHVEGDLIEDAINEGVRRGYTHGYLRKSVVSDPIHRHNTGDNTPAVIHYRIVPGDQMHITVAPKGFGSENKSALSMLTPSQGVAGIKQFVLDTISHAGGNPCPPIIVGIGIGGTMERSAELAKRALLRPIGERHPDPAVAEIEEELLQEINKMGIGPAGFGGDTTALAVAINTGATHIAGLPVAVNISCHATRHAEGTL</sequence>
<keyword evidence="2" id="KW-0004">4Fe-4S</keyword>
<evidence type="ECO:0000256" key="4">
    <source>
        <dbReference type="ARBA" id="ARBA00023004"/>
    </source>
</evidence>
<dbReference type="PANTHER" id="PTHR30389">
    <property type="entry name" value="FUMARATE HYDRATASE-RELATED"/>
    <property type="match status" value="1"/>
</dbReference>
<dbReference type="eggNOG" id="COG1951">
    <property type="taxonomic scope" value="Bacteria"/>
</dbReference>
<feature type="domain" description="Fe-S hydro-lyase tartrate dehydratase alpha-type catalytic" evidence="7">
    <location>
        <begin position="11"/>
        <end position="277"/>
    </location>
</feature>
<protein>
    <submittedName>
        <fullName evidence="8">Hydrolyase, tartrate alpha subunit/fumarate domain protein, Fe-S type</fullName>
    </submittedName>
</protein>
<comment type="caution">
    <text evidence="8">The sequence shown here is derived from an EMBL/GenBank/DDBJ whole genome shotgun (WGS) entry which is preliminary data.</text>
</comment>
<dbReference type="EMBL" id="ACLR01000088">
    <property type="protein sequence ID" value="EEK17294.1"/>
    <property type="molecule type" value="Genomic_DNA"/>
</dbReference>
<evidence type="ECO:0000313" key="8">
    <source>
        <dbReference type="EMBL" id="EEK17294.1"/>
    </source>
</evidence>
<dbReference type="PANTHER" id="PTHR30389:SF17">
    <property type="entry name" value="L(+)-TARTRATE DEHYDRATASE SUBUNIT ALPHA-RELATED"/>
    <property type="match status" value="1"/>
</dbReference>
<evidence type="ECO:0000256" key="5">
    <source>
        <dbReference type="ARBA" id="ARBA00023014"/>
    </source>
</evidence>
<evidence type="ECO:0000313" key="9">
    <source>
        <dbReference type="Proteomes" id="UP000003303"/>
    </source>
</evidence>
<reference evidence="8 9" key="1">
    <citation type="submission" date="2009-04" db="EMBL/GenBank/DDBJ databases">
        <authorList>
            <person name="Sebastian Y."/>
            <person name="Madupu R."/>
            <person name="Durkin A.S."/>
            <person name="Torralba M."/>
            <person name="Methe B."/>
            <person name="Sutton G.G."/>
            <person name="Strausberg R.L."/>
            <person name="Nelson K.E."/>
        </authorList>
    </citation>
    <scope>NUCLEOTIDE SEQUENCE [LARGE SCALE GENOMIC DNA]</scope>
    <source>
        <strain evidence="8 9">60-3</strain>
    </source>
</reference>
<keyword evidence="6 8" id="KW-0456">Lyase</keyword>
<evidence type="ECO:0000256" key="3">
    <source>
        <dbReference type="ARBA" id="ARBA00022723"/>
    </source>
</evidence>
<proteinExistence type="inferred from homology"/>
<dbReference type="GO" id="GO:0016829">
    <property type="term" value="F:lyase activity"/>
    <property type="evidence" value="ECO:0007669"/>
    <property type="project" value="UniProtKB-KW"/>
</dbReference>
<evidence type="ECO:0000259" key="7">
    <source>
        <dbReference type="Pfam" id="PF05681"/>
    </source>
</evidence>
<gene>
    <name evidence="8" type="ORF">PORUE0001_1254</name>
</gene>
<accession>C2MAH9</accession>
<name>C2MAH9_9PORP</name>
<dbReference type="InterPro" id="IPR004646">
    <property type="entry name" value="Fe-S_hydro-lyase_TtdA-typ_cat"/>
</dbReference>
<evidence type="ECO:0000256" key="2">
    <source>
        <dbReference type="ARBA" id="ARBA00022485"/>
    </source>
</evidence>
<dbReference type="GO" id="GO:0046872">
    <property type="term" value="F:metal ion binding"/>
    <property type="evidence" value="ECO:0007669"/>
    <property type="project" value="UniProtKB-KW"/>
</dbReference>
<keyword evidence="5" id="KW-0411">Iron-sulfur</keyword>
<dbReference type="Pfam" id="PF05681">
    <property type="entry name" value="Fumerase"/>
    <property type="match status" value="1"/>
</dbReference>
<dbReference type="STRING" id="596327.PORUE0001_1254"/>
<keyword evidence="4" id="KW-0408">Iron</keyword>
<comment type="similarity">
    <text evidence="1">Belongs to the class-I fumarase family.</text>
</comment>
<evidence type="ECO:0000256" key="1">
    <source>
        <dbReference type="ARBA" id="ARBA00008876"/>
    </source>
</evidence>
<keyword evidence="3" id="KW-0479">Metal-binding</keyword>
<dbReference type="RefSeq" id="WP_007364869.1">
    <property type="nucleotide sequence ID" value="NZ_ACLR01000088.1"/>
</dbReference>
<dbReference type="OrthoDB" id="9798978at2"/>
<dbReference type="InterPro" id="IPR051208">
    <property type="entry name" value="Class-I_Fumarase/Tartrate_DH"/>
</dbReference>
<evidence type="ECO:0000256" key="6">
    <source>
        <dbReference type="ARBA" id="ARBA00023239"/>
    </source>
</evidence>